<dbReference type="Gene3D" id="3.40.50.1820">
    <property type="entry name" value="alpha/beta hydrolase"/>
    <property type="match status" value="1"/>
</dbReference>
<keyword evidence="3" id="KW-1185">Reference proteome</keyword>
<name>A0ABN1GUJ5_9ACTN</name>
<dbReference type="GO" id="GO:0016787">
    <property type="term" value="F:hydrolase activity"/>
    <property type="evidence" value="ECO:0007669"/>
    <property type="project" value="UniProtKB-KW"/>
</dbReference>
<dbReference type="Proteomes" id="UP001500957">
    <property type="component" value="Unassembled WGS sequence"/>
</dbReference>
<sequence length="360" mass="38825">MSAVGPIAWVTREVGRSVGRFRNGVRYLAGTEFAPIGPTPSRVVWREGKAELRHYSGHGLGPEPRLGPPVVVLGGLVGRSYIFDLHTGNSFVARMLEAGFDTFVLDWGIPDADDCANTLETYLARYLPRALRAAQRETGSAELSVLGYCMGGTMALQALAADPAAPVRNLVVIATPVDFRHLGAMVDAVAERRLDPATVLDSDGNVPAALIAAFFSVLKPTAPVVKYSNLWQNLWNEEYLKGYQALNRCFEQHSPLPGGFFLQIADQWIQANAFVTDSLRLDGRAVHLADLTMPVLIVTGDRDELVPAGATGPLADLLTGTKPETLELSAGHASLTTGRTAARHTVPRILGWLADHSDPR</sequence>
<protein>
    <submittedName>
        <fullName evidence="2">Alpha/beta fold hydrolase</fullName>
    </submittedName>
</protein>
<organism evidence="2 3">
    <name type="scientific">Sporichthya brevicatena</name>
    <dbReference type="NCBI Taxonomy" id="171442"/>
    <lineage>
        <taxon>Bacteria</taxon>
        <taxon>Bacillati</taxon>
        <taxon>Actinomycetota</taxon>
        <taxon>Actinomycetes</taxon>
        <taxon>Sporichthyales</taxon>
        <taxon>Sporichthyaceae</taxon>
        <taxon>Sporichthya</taxon>
    </lineage>
</organism>
<dbReference type="Pfam" id="PF00561">
    <property type="entry name" value="Abhydrolase_1"/>
    <property type="match status" value="1"/>
</dbReference>
<dbReference type="InterPro" id="IPR000073">
    <property type="entry name" value="AB_hydrolase_1"/>
</dbReference>
<reference evidence="2 3" key="1">
    <citation type="journal article" date="2019" name="Int. J. Syst. Evol. Microbiol.">
        <title>The Global Catalogue of Microorganisms (GCM) 10K type strain sequencing project: providing services to taxonomists for standard genome sequencing and annotation.</title>
        <authorList>
            <consortium name="The Broad Institute Genomics Platform"/>
            <consortium name="The Broad Institute Genome Sequencing Center for Infectious Disease"/>
            <person name="Wu L."/>
            <person name="Ma J."/>
        </authorList>
    </citation>
    <scope>NUCLEOTIDE SEQUENCE [LARGE SCALE GENOMIC DNA]</scope>
    <source>
        <strain evidence="2 3">JCM 10671</strain>
    </source>
</reference>
<keyword evidence="2" id="KW-0378">Hydrolase</keyword>
<feature type="domain" description="AB hydrolase-1" evidence="1">
    <location>
        <begin position="68"/>
        <end position="333"/>
    </location>
</feature>
<dbReference type="PANTHER" id="PTHR36837">
    <property type="entry name" value="POLY(3-HYDROXYALKANOATE) POLYMERASE SUBUNIT PHAC"/>
    <property type="match status" value="1"/>
</dbReference>
<gene>
    <name evidence="2" type="ORF">GCM10009547_23070</name>
</gene>
<proteinExistence type="predicted"/>
<dbReference type="RefSeq" id="WP_344604811.1">
    <property type="nucleotide sequence ID" value="NZ_BAAAHE010000017.1"/>
</dbReference>
<dbReference type="PANTHER" id="PTHR36837:SF2">
    <property type="entry name" value="POLY(3-HYDROXYALKANOATE) POLYMERASE SUBUNIT PHAC"/>
    <property type="match status" value="1"/>
</dbReference>
<evidence type="ECO:0000313" key="2">
    <source>
        <dbReference type="EMBL" id="GAA0619952.1"/>
    </source>
</evidence>
<dbReference type="SUPFAM" id="SSF53474">
    <property type="entry name" value="alpha/beta-Hydrolases"/>
    <property type="match status" value="1"/>
</dbReference>
<evidence type="ECO:0000259" key="1">
    <source>
        <dbReference type="Pfam" id="PF00561"/>
    </source>
</evidence>
<dbReference type="InterPro" id="IPR029058">
    <property type="entry name" value="AB_hydrolase_fold"/>
</dbReference>
<dbReference type="EMBL" id="BAAAHE010000017">
    <property type="protein sequence ID" value="GAA0619952.1"/>
    <property type="molecule type" value="Genomic_DNA"/>
</dbReference>
<evidence type="ECO:0000313" key="3">
    <source>
        <dbReference type="Proteomes" id="UP001500957"/>
    </source>
</evidence>
<comment type="caution">
    <text evidence="2">The sequence shown here is derived from an EMBL/GenBank/DDBJ whole genome shotgun (WGS) entry which is preliminary data.</text>
</comment>
<dbReference type="InterPro" id="IPR051321">
    <property type="entry name" value="PHA/PHB_synthase"/>
</dbReference>
<accession>A0ABN1GUJ5</accession>